<dbReference type="PANTHER" id="PTHR10997">
    <property type="entry name" value="IMPORTIN-7, 8, 11"/>
    <property type="match status" value="1"/>
</dbReference>
<dbReference type="Pfam" id="PF03810">
    <property type="entry name" value="IBN_N"/>
    <property type="match status" value="1"/>
</dbReference>
<dbReference type="InterPro" id="IPR005043">
    <property type="entry name" value="XPO2_C"/>
</dbReference>
<sequence length="976" mass="110170">MDSAGLIQLLEATLDHRKARQAQCPTTSLKLIASKPKNIRKTAERELKVAQATSQFSIALLKVVATDSLPIHTRLAGSLCFKNFIRSNYTDDDGNYKIPLDEVALIKKELISLMIQCPPKIQTQLGEAISIIADSDFYERWETLVQDLVNQLSGDDPKVNIGVLEVAHSVFQKWRPLYQSNALYTEINHVLNVFALPYIEMLKLADQKIGGNVGNKAVLQQWFEVLSLLVKLFFDLSCQDMPPQFEEHLKDLSTLLHKYLIYENPLLVTDDESETGILEIVKADICDALELYTRKFDEEFGALLQPFISSAWNLLSTTGPETKYDILISRALNFLTAVAGSRHATIFNDENVLNQIVEKVVVPNVSLRESDIEMFEDEPIEFIRRDLEGSDNDSRRRAATDFLRRLLEKFEQMVTTVVMKYIEHFVARGKEDWKAKDTAIYLFIAVAAKGAVTSSQGVKTVNSYLNVVQFFETNVASDLIATDVEPIAKVDAVKYLYTFRSQLTKEQWSSAFTPLIQNLGSDNYVVYTYAAIAVERVLFLTNDAGQHLFTREDIQPFAKDLLDHLFKLIQKSPDPPKMQENEFLMRCIMRVIIVLQDNVLPILDDVLAHLINITNIIKANPSNPRFYYYHFEALGAIVRFGAQSVGNKLEEALWQPFHQILAEEVSEFVPYVLQILAKLLEANPTGALSDNYKTLMTPLLTPAMWETRGNVPGCARLLSALIPRGTQFIGNQELIQILGIFQRLIDGKKIQMYGFDVLDAAVLSFTAATLDPYFKDILNVLFAKLDKDPSDSFKHRFVRFYHVVSSKTDQGMGADYFIQHADTIQGSIFTPVYLTIILPTTAQLPRPVDRKTAVVSLTKTLTESTMFRERYQKKGWGFTCEALLTLLQSPPQVTAGYGDEMITEADVDDIGFGMGYTPLNTCKQATRDDFPEIQDVQNWVSVYMKAANQQSNGTLLTFAAERLSDQAKAALIPYLQ</sequence>
<gene>
    <name evidence="9" type="ORF">MKZ38_000938</name>
</gene>
<evidence type="ECO:0000313" key="9">
    <source>
        <dbReference type="EMBL" id="KAJ2902204.1"/>
    </source>
</evidence>
<keyword evidence="7" id="KW-0539">Nucleus</keyword>
<evidence type="ECO:0000259" key="8">
    <source>
        <dbReference type="PROSITE" id="PS50166"/>
    </source>
</evidence>
<dbReference type="SUPFAM" id="SSF48371">
    <property type="entry name" value="ARM repeat"/>
    <property type="match status" value="1"/>
</dbReference>
<dbReference type="InterPro" id="IPR001494">
    <property type="entry name" value="Importin-beta_N"/>
</dbReference>
<dbReference type="PROSITE" id="PS50166">
    <property type="entry name" value="IMPORTIN_B_NT"/>
    <property type="match status" value="1"/>
</dbReference>
<name>A0AAD5RRM4_9PEZI</name>
<feature type="domain" description="Importin N-terminal" evidence="8">
    <location>
        <begin position="43"/>
        <end position="116"/>
    </location>
</feature>
<dbReference type="PANTHER" id="PTHR10997:SF8">
    <property type="entry name" value="EXPORTIN-2"/>
    <property type="match status" value="1"/>
</dbReference>
<dbReference type="Proteomes" id="UP001201980">
    <property type="component" value="Unassembled WGS sequence"/>
</dbReference>
<dbReference type="GO" id="GO:0006606">
    <property type="term" value="P:protein import into nucleus"/>
    <property type="evidence" value="ECO:0007669"/>
    <property type="project" value="TreeGrafter"/>
</dbReference>
<dbReference type="GO" id="GO:0005049">
    <property type="term" value="F:nuclear export signal receptor activity"/>
    <property type="evidence" value="ECO:0007669"/>
    <property type="project" value="TreeGrafter"/>
</dbReference>
<evidence type="ECO:0000256" key="1">
    <source>
        <dbReference type="ARBA" id="ARBA00004123"/>
    </source>
</evidence>
<protein>
    <submittedName>
        <fullName evidence="9">Chromosome segregation protein</fullName>
    </submittedName>
</protein>
<evidence type="ECO:0000256" key="6">
    <source>
        <dbReference type="ARBA" id="ARBA00022927"/>
    </source>
</evidence>
<keyword evidence="4" id="KW-0813">Transport</keyword>
<keyword evidence="6" id="KW-0653">Protein transport</keyword>
<dbReference type="EMBL" id="JAKWBI020000121">
    <property type="protein sequence ID" value="KAJ2902204.1"/>
    <property type="molecule type" value="Genomic_DNA"/>
</dbReference>
<evidence type="ECO:0000256" key="4">
    <source>
        <dbReference type="ARBA" id="ARBA00022448"/>
    </source>
</evidence>
<dbReference type="GO" id="GO:0005829">
    <property type="term" value="C:cytosol"/>
    <property type="evidence" value="ECO:0007669"/>
    <property type="project" value="TreeGrafter"/>
</dbReference>
<organism evidence="9 10">
    <name type="scientific">Zalerion maritima</name>
    <dbReference type="NCBI Taxonomy" id="339359"/>
    <lineage>
        <taxon>Eukaryota</taxon>
        <taxon>Fungi</taxon>
        <taxon>Dikarya</taxon>
        <taxon>Ascomycota</taxon>
        <taxon>Pezizomycotina</taxon>
        <taxon>Sordariomycetes</taxon>
        <taxon>Lulworthiomycetidae</taxon>
        <taxon>Lulworthiales</taxon>
        <taxon>Lulworthiaceae</taxon>
        <taxon>Zalerion</taxon>
    </lineage>
</organism>
<comment type="similarity">
    <text evidence="3">Belongs to the XPO2/CSE1 family.</text>
</comment>
<dbReference type="GO" id="GO:0005635">
    <property type="term" value="C:nuclear envelope"/>
    <property type="evidence" value="ECO:0007669"/>
    <property type="project" value="TreeGrafter"/>
</dbReference>
<comment type="subcellular location">
    <subcellularLocation>
        <location evidence="2">Cytoplasm</location>
    </subcellularLocation>
    <subcellularLocation>
        <location evidence="1">Nucleus</location>
    </subcellularLocation>
</comment>
<proteinExistence type="inferred from homology"/>
<dbReference type="GO" id="GO:0006611">
    <property type="term" value="P:protein export from nucleus"/>
    <property type="evidence" value="ECO:0007669"/>
    <property type="project" value="TreeGrafter"/>
</dbReference>
<dbReference type="Pfam" id="PF03378">
    <property type="entry name" value="CAS_CSE1"/>
    <property type="match status" value="1"/>
</dbReference>
<keyword evidence="5" id="KW-0963">Cytoplasm</keyword>
<evidence type="ECO:0000313" key="10">
    <source>
        <dbReference type="Proteomes" id="UP001201980"/>
    </source>
</evidence>
<dbReference type="Gene3D" id="1.25.10.10">
    <property type="entry name" value="Leucine-rich Repeat Variant"/>
    <property type="match status" value="1"/>
</dbReference>
<evidence type="ECO:0000256" key="3">
    <source>
        <dbReference type="ARBA" id="ARBA00008669"/>
    </source>
</evidence>
<dbReference type="AlphaFoldDB" id="A0AAD5RRM4"/>
<dbReference type="SMART" id="SM00913">
    <property type="entry name" value="IBN_N"/>
    <property type="match status" value="1"/>
</dbReference>
<keyword evidence="10" id="KW-1185">Reference proteome</keyword>
<reference evidence="9" key="1">
    <citation type="submission" date="2022-07" db="EMBL/GenBank/DDBJ databases">
        <title>Draft genome sequence of Zalerion maritima ATCC 34329, a (micro)plastics degrading marine fungus.</title>
        <authorList>
            <person name="Paco A."/>
            <person name="Goncalves M.F.M."/>
            <person name="Rocha-Santos T.A.P."/>
            <person name="Alves A."/>
        </authorList>
    </citation>
    <scope>NUCLEOTIDE SEQUENCE</scope>
    <source>
        <strain evidence="9">ATCC 34329</strain>
    </source>
</reference>
<dbReference type="InterPro" id="IPR016024">
    <property type="entry name" value="ARM-type_fold"/>
</dbReference>
<dbReference type="GO" id="GO:0031267">
    <property type="term" value="F:small GTPase binding"/>
    <property type="evidence" value="ECO:0007669"/>
    <property type="project" value="InterPro"/>
</dbReference>
<comment type="caution">
    <text evidence="9">The sequence shown here is derived from an EMBL/GenBank/DDBJ whole genome shotgun (WGS) entry which is preliminary data.</text>
</comment>
<dbReference type="InterPro" id="IPR011989">
    <property type="entry name" value="ARM-like"/>
</dbReference>
<evidence type="ECO:0000256" key="7">
    <source>
        <dbReference type="ARBA" id="ARBA00023242"/>
    </source>
</evidence>
<accession>A0AAD5RRM4</accession>
<dbReference type="InterPro" id="IPR013713">
    <property type="entry name" value="XPO2_central"/>
</dbReference>
<evidence type="ECO:0000256" key="2">
    <source>
        <dbReference type="ARBA" id="ARBA00004496"/>
    </source>
</evidence>
<dbReference type="Pfam" id="PF08506">
    <property type="entry name" value="Cse1"/>
    <property type="match status" value="1"/>
</dbReference>
<evidence type="ECO:0000256" key="5">
    <source>
        <dbReference type="ARBA" id="ARBA00022490"/>
    </source>
</evidence>
<dbReference type="FunFam" id="1.25.10.10:FF:000057">
    <property type="entry name" value="Exportin-2 isoform 1"/>
    <property type="match status" value="1"/>
</dbReference>